<reference evidence="2 3" key="1">
    <citation type="submission" date="2017-10" db="EMBL/GenBank/DDBJ databases">
        <title>Massilia psychrophilum sp. nov., a novel purple-pigmented bacterium isolated from Tianshan glacier, Xinjiang Municipality, China.</title>
        <authorList>
            <person name="Wang H."/>
        </authorList>
    </citation>
    <scope>NUCLEOTIDE SEQUENCE [LARGE SCALE GENOMIC DNA]</scope>
    <source>
        <strain evidence="2 3">JCM 30074</strain>
    </source>
</reference>
<organism evidence="2 3">
    <name type="scientific">Massilia eurypsychrophila</name>
    <dbReference type="NCBI Taxonomy" id="1485217"/>
    <lineage>
        <taxon>Bacteria</taxon>
        <taxon>Pseudomonadati</taxon>
        <taxon>Pseudomonadota</taxon>
        <taxon>Betaproteobacteria</taxon>
        <taxon>Burkholderiales</taxon>
        <taxon>Oxalobacteraceae</taxon>
        <taxon>Telluria group</taxon>
        <taxon>Massilia</taxon>
    </lineage>
</organism>
<feature type="region of interest" description="Disordered" evidence="1">
    <location>
        <begin position="38"/>
        <end position="65"/>
    </location>
</feature>
<protein>
    <submittedName>
        <fullName evidence="2">Uncharacterized protein</fullName>
    </submittedName>
</protein>
<dbReference type="AlphaFoldDB" id="A0A2G8T979"/>
<evidence type="ECO:0000256" key="1">
    <source>
        <dbReference type="SAM" id="MobiDB-lite"/>
    </source>
</evidence>
<sequence>MHQAAVDRKRNVQPRRTTLNRLFVTFYASVVTAAANQGAARSRARDDFSAGSAPAGRVPRRTCEE</sequence>
<name>A0A2G8T979_9BURK</name>
<dbReference type="Proteomes" id="UP000230390">
    <property type="component" value="Unassembled WGS sequence"/>
</dbReference>
<proteinExistence type="predicted"/>
<dbReference type="EMBL" id="PDOC01000023">
    <property type="protein sequence ID" value="PIL42616.1"/>
    <property type="molecule type" value="Genomic_DNA"/>
</dbReference>
<evidence type="ECO:0000313" key="2">
    <source>
        <dbReference type="EMBL" id="PIL42616.1"/>
    </source>
</evidence>
<evidence type="ECO:0000313" key="3">
    <source>
        <dbReference type="Proteomes" id="UP000230390"/>
    </source>
</evidence>
<comment type="caution">
    <text evidence="2">The sequence shown here is derived from an EMBL/GenBank/DDBJ whole genome shotgun (WGS) entry which is preliminary data.</text>
</comment>
<gene>
    <name evidence="2" type="ORF">CR105_23070</name>
</gene>
<keyword evidence="3" id="KW-1185">Reference proteome</keyword>
<accession>A0A2G8T979</accession>